<feature type="domain" description="Cytochrome c" evidence="5">
    <location>
        <begin position="40"/>
        <end position="128"/>
    </location>
</feature>
<organism evidence="6 7">
    <name type="scientific">Dyadobacter psychrotolerans</name>
    <dbReference type="NCBI Taxonomy" id="2541721"/>
    <lineage>
        <taxon>Bacteria</taxon>
        <taxon>Pseudomonadati</taxon>
        <taxon>Bacteroidota</taxon>
        <taxon>Cytophagia</taxon>
        <taxon>Cytophagales</taxon>
        <taxon>Spirosomataceae</taxon>
        <taxon>Dyadobacter</taxon>
    </lineage>
</organism>
<keyword evidence="7" id="KW-1185">Reference proteome</keyword>
<keyword evidence="1 4" id="KW-0349">Heme</keyword>
<name>A0A4R5DPX4_9BACT</name>
<dbReference type="InterPro" id="IPR009056">
    <property type="entry name" value="Cyt_c-like_dom"/>
</dbReference>
<dbReference type="GO" id="GO:0046872">
    <property type="term" value="F:metal ion binding"/>
    <property type="evidence" value="ECO:0007669"/>
    <property type="project" value="UniProtKB-KW"/>
</dbReference>
<evidence type="ECO:0000256" key="1">
    <source>
        <dbReference type="ARBA" id="ARBA00022617"/>
    </source>
</evidence>
<dbReference type="PROSITE" id="PS51007">
    <property type="entry name" value="CYTC"/>
    <property type="match status" value="1"/>
</dbReference>
<gene>
    <name evidence="6" type="ORF">E0F88_09115</name>
</gene>
<evidence type="ECO:0000256" key="4">
    <source>
        <dbReference type="PROSITE-ProRule" id="PRU00433"/>
    </source>
</evidence>
<dbReference type="EMBL" id="SMFL01000003">
    <property type="protein sequence ID" value="TDE16392.1"/>
    <property type="molecule type" value="Genomic_DNA"/>
</dbReference>
<evidence type="ECO:0000256" key="3">
    <source>
        <dbReference type="ARBA" id="ARBA00023004"/>
    </source>
</evidence>
<evidence type="ECO:0000259" key="5">
    <source>
        <dbReference type="PROSITE" id="PS51007"/>
    </source>
</evidence>
<reference evidence="6 7" key="1">
    <citation type="submission" date="2019-03" db="EMBL/GenBank/DDBJ databases">
        <title>Dyadobacter AR-3-6 sp. nov., isolated from arctic soil.</title>
        <authorList>
            <person name="Chaudhary D.K."/>
        </authorList>
    </citation>
    <scope>NUCLEOTIDE SEQUENCE [LARGE SCALE GENOMIC DNA]</scope>
    <source>
        <strain evidence="6 7">AR-3-6</strain>
    </source>
</reference>
<dbReference type="GO" id="GO:0020037">
    <property type="term" value="F:heme binding"/>
    <property type="evidence" value="ECO:0007669"/>
    <property type="project" value="InterPro"/>
</dbReference>
<dbReference type="RefSeq" id="WP_131957926.1">
    <property type="nucleotide sequence ID" value="NZ_SMFL01000003.1"/>
</dbReference>
<dbReference type="GO" id="GO:0009055">
    <property type="term" value="F:electron transfer activity"/>
    <property type="evidence" value="ECO:0007669"/>
    <property type="project" value="InterPro"/>
</dbReference>
<dbReference type="InterPro" id="IPR036909">
    <property type="entry name" value="Cyt_c-like_dom_sf"/>
</dbReference>
<dbReference type="AlphaFoldDB" id="A0A4R5DPX4"/>
<proteinExistence type="predicted"/>
<sequence length="151" mass="16656">MNINNRPSGIYQIHLPKYCFLFVTILISSCQNAQELKTEQYFAEGFQLYTTNCANCHQTDGKGMANLYPPLSGSASIKDKALFACIIKNGMKDTIVVAGKKFSRPMPANSKLTELEIAEIITYVSMKWSADSTLTSIDLVSKSLQQCAAVD</sequence>
<keyword evidence="2 4" id="KW-0479">Metal-binding</keyword>
<dbReference type="SUPFAM" id="SSF46626">
    <property type="entry name" value="Cytochrome c"/>
    <property type="match status" value="1"/>
</dbReference>
<dbReference type="Gene3D" id="1.10.760.10">
    <property type="entry name" value="Cytochrome c-like domain"/>
    <property type="match status" value="1"/>
</dbReference>
<dbReference type="PANTHER" id="PTHR35008">
    <property type="entry name" value="BLL4482 PROTEIN-RELATED"/>
    <property type="match status" value="1"/>
</dbReference>
<accession>A0A4R5DPX4</accession>
<dbReference type="Pfam" id="PF00034">
    <property type="entry name" value="Cytochrom_C"/>
    <property type="match status" value="1"/>
</dbReference>
<dbReference type="OrthoDB" id="9811395at2"/>
<keyword evidence="3 4" id="KW-0408">Iron</keyword>
<protein>
    <submittedName>
        <fullName evidence="6">Cytochrome c</fullName>
    </submittedName>
</protein>
<dbReference type="PANTHER" id="PTHR35008:SF4">
    <property type="entry name" value="BLL4482 PROTEIN"/>
    <property type="match status" value="1"/>
</dbReference>
<evidence type="ECO:0000256" key="2">
    <source>
        <dbReference type="ARBA" id="ARBA00022723"/>
    </source>
</evidence>
<evidence type="ECO:0000313" key="7">
    <source>
        <dbReference type="Proteomes" id="UP000294850"/>
    </source>
</evidence>
<dbReference type="Proteomes" id="UP000294850">
    <property type="component" value="Unassembled WGS sequence"/>
</dbReference>
<dbReference type="PROSITE" id="PS51257">
    <property type="entry name" value="PROKAR_LIPOPROTEIN"/>
    <property type="match status" value="1"/>
</dbReference>
<dbReference type="InterPro" id="IPR051459">
    <property type="entry name" value="Cytochrome_c-type_DH"/>
</dbReference>
<comment type="caution">
    <text evidence="6">The sequence shown here is derived from an EMBL/GenBank/DDBJ whole genome shotgun (WGS) entry which is preliminary data.</text>
</comment>
<evidence type="ECO:0000313" key="6">
    <source>
        <dbReference type="EMBL" id="TDE16392.1"/>
    </source>
</evidence>